<dbReference type="GO" id="GO:0046872">
    <property type="term" value="F:metal ion binding"/>
    <property type="evidence" value="ECO:0007669"/>
    <property type="project" value="UniProtKB-KW"/>
</dbReference>
<dbReference type="GO" id="GO:0003677">
    <property type="term" value="F:DNA binding"/>
    <property type="evidence" value="ECO:0007669"/>
    <property type="project" value="InterPro"/>
</dbReference>
<dbReference type="InterPro" id="IPR042102">
    <property type="entry name" value="RNA_pol_Rpb1_3_sf"/>
</dbReference>
<feature type="region of interest" description="Disordered" evidence="19">
    <location>
        <begin position="824"/>
        <end position="931"/>
    </location>
</feature>
<protein>
    <recommendedName>
        <fullName evidence="15">DNA-directed RNA polymerase I subunit RPA1</fullName>
        <ecNumber evidence="4">2.7.7.6</ecNumber>
    </recommendedName>
    <alternativeName>
        <fullName evidence="17">DNA-directed RNA polymerase I subunit A</fullName>
    </alternativeName>
    <alternativeName>
        <fullName evidence="16">DNA-directed RNA polymerase I subunit rpa1</fullName>
    </alternativeName>
    <alternativeName>
        <fullName evidence="18">RNA polymerase I 194 kDa subunit</fullName>
    </alternativeName>
</protein>
<comment type="subunit">
    <text evidence="14">Component of the RNA polymerase I (Pol I) complex consisting of 13 subunits: a ten-subunit catalytic core composed of POLR1A/RPA1, POLR1B/RPA2, POLR1C/RPAC1, POLR1D/RPAC2, POLR1H/RPA12, POLR2E/RPABC1, POLR2F/RPABC2, POLR2H/RPABC3, POLR2K/RPABC4 and POLR2L/RPABC5; a mobile stalk subunit POLR1F/RPA43 protruding from the core and additional subunits homologous to general transcription factors POLR1E/RPA49 and POLR1G/RPA34. Part of Pol I pre-initiation complex (PIC), in which Pol I core assembles with RRN3 and promoter-bound UTBF and SL1/TIF-IB complex. Interacts (via dock II domain) with TOP2A; this interaction may assist Pol I transcription initiation by releasing supercoils occurring during DNA unwinding. Interacts with CAVIN1; this interaction induces the dissociation of Pol I complex paused at rDNA terminator sequences. Interacts with MYO1C. Interacts with ERBB2. Interacts with DDX11. Interacts with RECQL5.</text>
</comment>
<dbReference type="EMBL" id="VYXH01006465">
    <property type="protein sequence ID" value="NWQ91732.1"/>
    <property type="molecule type" value="Genomic_DNA"/>
</dbReference>
<dbReference type="SUPFAM" id="SSF64484">
    <property type="entry name" value="beta and beta-prime subunits of DNA dependent RNA-polymerase"/>
    <property type="match status" value="1"/>
</dbReference>
<dbReference type="GO" id="GO:0003899">
    <property type="term" value="F:DNA-directed RNA polymerase activity"/>
    <property type="evidence" value="ECO:0007669"/>
    <property type="project" value="UniProtKB-EC"/>
</dbReference>
<evidence type="ECO:0000256" key="16">
    <source>
        <dbReference type="ARBA" id="ARBA00074527"/>
    </source>
</evidence>
<evidence type="ECO:0000256" key="11">
    <source>
        <dbReference type="ARBA" id="ARBA00023163"/>
    </source>
</evidence>
<dbReference type="CDD" id="cd02735">
    <property type="entry name" value="RNAP_I_Rpa1_C"/>
    <property type="match status" value="1"/>
</dbReference>
<gene>
    <name evidence="21" type="primary">Polr1a</name>
    <name evidence="21" type="ORF">BURBIS_R08798</name>
</gene>
<dbReference type="Pfam" id="PF05000">
    <property type="entry name" value="RNA_pol_Rpb1_4"/>
    <property type="match status" value="1"/>
</dbReference>
<dbReference type="InterPro" id="IPR000722">
    <property type="entry name" value="RNA_pol_asu"/>
</dbReference>
<keyword evidence="22" id="KW-1185">Reference proteome</keyword>
<dbReference type="Gene3D" id="1.10.274.100">
    <property type="entry name" value="RNA polymerase Rpb1, domain 3"/>
    <property type="match status" value="1"/>
</dbReference>
<evidence type="ECO:0000256" key="14">
    <source>
        <dbReference type="ARBA" id="ARBA00065144"/>
    </source>
</evidence>
<evidence type="ECO:0000256" key="10">
    <source>
        <dbReference type="ARBA" id="ARBA00022842"/>
    </source>
</evidence>
<dbReference type="Pfam" id="PF00623">
    <property type="entry name" value="RNA_pol_Rpb1_2"/>
    <property type="match status" value="1"/>
</dbReference>
<comment type="similarity">
    <text evidence="3">Belongs to the RNA polymerase beta' chain family.</text>
</comment>
<accession>A0A7K4T3J2</accession>
<dbReference type="InterPro" id="IPR045867">
    <property type="entry name" value="DNA-dir_RpoC_beta_prime"/>
</dbReference>
<evidence type="ECO:0000256" key="7">
    <source>
        <dbReference type="ARBA" id="ARBA00022695"/>
    </source>
</evidence>
<keyword evidence="5" id="KW-0240">DNA-directed RNA polymerase</keyword>
<dbReference type="GO" id="GO:0005736">
    <property type="term" value="C:RNA polymerase I complex"/>
    <property type="evidence" value="ECO:0007669"/>
    <property type="project" value="UniProtKB-ARBA"/>
</dbReference>
<dbReference type="Pfam" id="PF04983">
    <property type="entry name" value="RNA_pol_Rpb1_3"/>
    <property type="match status" value="1"/>
</dbReference>
<evidence type="ECO:0000256" key="1">
    <source>
        <dbReference type="ARBA" id="ARBA00001946"/>
    </source>
</evidence>
<dbReference type="FunFam" id="1.10.274.100:FF:000004">
    <property type="entry name" value="DNA-directed RNA polymerase subunit"/>
    <property type="match status" value="1"/>
</dbReference>
<dbReference type="Pfam" id="PF04998">
    <property type="entry name" value="RNA_pol_Rpb1_5"/>
    <property type="match status" value="1"/>
</dbReference>
<dbReference type="Gene3D" id="3.30.70.2850">
    <property type="match status" value="1"/>
</dbReference>
<name>A0A7K4T3J2_9CHAR</name>
<evidence type="ECO:0000256" key="6">
    <source>
        <dbReference type="ARBA" id="ARBA00022679"/>
    </source>
</evidence>
<feature type="compositionally biased region" description="Basic and acidic residues" evidence="19">
    <location>
        <begin position="835"/>
        <end position="844"/>
    </location>
</feature>
<sequence length="1171" mass="132801">VCRHIKNGDVLLLNRQPTLHRPSIQAHRARILPGEKVLRLHYANCKAYNADFDGDEMNAHFPQSELGRAEAYTLAFTDEQYLVPKDGKPLPGLIQDHMISGVSMTIRGCFFTREQYMELVYRGLTDKKGRITIFPPAIMKPQQLWTGKQVVVSTLLINITPENHLPLNLTGKAKIGGRAWVKGPANRHLNLDSMCESQVIIRNGELLCGVLDKAHFGSSAYGLVHCCYEIYGGETSGKVLTCLGRLFTAYLQLYRGFTMGIEDILVKPEADHKRQKIIEKSSQHGIEAVRAALNLPETASCKEVQGKWQDAHLCKDQRDFNMVDLKFKEEVNNYNNEVNKVCMPLGLHRSFPDNNLQLMVQSGAKGSTVNTMQISCLLGQIELEGRRPPLMASGKSLPCFQPYDFSPSSGGFVTGRFLTGIKPSEFFFHCMAGREGLVDTAVKTSRSGYLQRCIIKHLEGLVVQYDLTVRDSDGSVVQFLYGEDGLDIPKTQFLQPEQFPFIAENYEVIQKTKHLDEALARMESHQANQQFKAIKKWRARHQNSVRREGGFLMFSQKKMASVKAQIPGGEIKNGRDPATLQLLKMWYELDEKKRRKYLKKTNKCPDPSLGVWRPDTYFASVSETFENGVEDYINKWESANRQSHMYPALSSDRLKDLLYLKWQRSLCDPGEAVGLLAAQSIGEPSTQMTLNTFHFAGRGEMNVTLGIPRLREILMVASANIKTPTMSVPVFNTKKALKKVKQLKKQLTRVCLAEVLQKVEIEESLHVKCKQNKHRLYKVKFHFLPHEYYREEKCVKPRGILHFMETFFKIFLEAIKRKNAKMASFTEVSTRKATRKDLDGDQDKTMNNQEAPAEEDENIVDAEADEGDGDATEAKRRKNQEEEVDYESEEENGEENIDENLEDEEAESEKEERTPGAEADQNEADGDDSQHLSFMSQTKNQKDRSLQSAELRVNAVLESHPSIQDYMFDTENELWCEVSLTLPLMKVYFDLSSLLVSLAQSTVIHEVKGITRCLLNESTNKQGEKELVLHTEGINLVELFRYSDILDLNRLYSNDIHAMAKNYGIESALRVIINEIKDVFAVYGIVVDPRHLSLVADYMCFEGFYKPLNRFGIQSNSSPLQQMTFETSYKFLKEATMMGAHDELRSPSACLVVGKVVKGGTGLFDLKQPLT</sequence>
<dbReference type="PANTHER" id="PTHR19376:SF11">
    <property type="entry name" value="DNA-DIRECTED RNA POLYMERASE I SUBUNIT RPA1"/>
    <property type="match status" value="1"/>
</dbReference>
<evidence type="ECO:0000256" key="17">
    <source>
        <dbReference type="ARBA" id="ARBA00083116"/>
    </source>
</evidence>
<dbReference type="EC" id="2.7.7.6" evidence="4"/>
<proteinExistence type="inferred from homology"/>
<dbReference type="InterPro" id="IPR015699">
    <property type="entry name" value="DNA-dir_RNA_pol1_lsu_N"/>
</dbReference>
<dbReference type="Gene3D" id="2.40.40.20">
    <property type="match status" value="1"/>
</dbReference>
<evidence type="ECO:0000256" key="3">
    <source>
        <dbReference type="ARBA" id="ARBA00006460"/>
    </source>
</evidence>
<dbReference type="FunFam" id="1.10.132.30:FF:000004">
    <property type="entry name" value="DNA-directed RNA polymerase subunit"/>
    <property type="match status" value="1"/>
</dbReference>
<feature type="non-terminal residue" evidence="21">
    <location>
        <position position="1171"/>
    </location>
</feature>
<dbReference type="InterPro" id="IPR038120">
    <property type="entry name" value="Rpb1_funnel_sf"/>
</dbReference>
<dbReference type="FunFam" id="2.40.40.20:FF:000019">
    <property type="entry name" value="DNA-directed RNA polymerase II subunit RPB1"/>
    <property type="match status" value="1"/>
</dbReference>
<keyword evidence="8" id="KW-0479">Metal-binding</keyword>
<feature type="non-terminal residue" evidence="21">
    <location>
        <position position="1"/>
    </location>
</feature>
<organism evidence="21 22">
    <name type="scientific">Burhinus bistriatus</name>
    <dbReference type="NCBI Taxonomy" id="240201"/>
    <lineage>
        <taxon>Eukaryota</taxon>
        <taxon>Metazoa</taxon>
        <taxon>Chordata</taxon>
        <taxon>Craniata</taxon>
        <taxon>Vertebrata</taxon>
        <taxon>Euteleostomi</taxon>
        <taxon>Archelosauria</taxon>
        <taxon>Archosauria</taxon>
        <taxon>Dinosauria</taxon>
        <taxon>Saurischia</taxon>
        <taxon>Theropoda</taxon>
        <taxon>Coelurosauria</taxon>
        <taxon>Aves</taxon>
        <taxon>Neognathae</taxon>
        <taxon>Neoaves</taxon>
        <taxon>Charadriiformes</taxon>
        <taxon>Burhinidae</taxon>
        <taxon>Burhinus</taxon>
    </lineage>
</organism>
<dbReference type="AlphaFoldDB" id="A0A7K4T3J2"/>
<evidence type="ECO:0000256" key="13">
    <source>
        <dbReference type="ARBA" id="ARBA00047768"/>
    </source>
</evidence>
<comment type="caution">
    <text evidence="21">The sequence shown here is derived from an EMBL/GenBank/DDBJ whole genome shotgun (WGS) entry which is preliminary data.</text>
</comment>
<evidence type="ECO:0000256" key="4">
    <source>
        <dbReference type="ARBA" id="ARBA00012418"/>
    </source>
</evidence>
<keyword evidence="11" id="KW-0804">Transcription</keyword>
<feature type="compositionally biased region" description="Acidic residues" evidence="19">
    <location>
        <begin position="852"/>
        <end position="871"/>
    </location>
</feature>
<keyword evidence="10" id="KW-0460">Magnesium</keyword>
<evidence type="ECO:0000256" key="15">
    <source>
        <dbReference type="ARBA" id="ARBA00074245"/>
    </source>
</evidence>
<feature type="domain" description="RNA polymerase N-terminal" evidence="20">
    <location>
        <begin position="1"/>
        <end position="105"/>
    </location>
</feature>
<keyword evidence="9" id="KW-0862">Zinc</keyword>
<dbReference type="PANTHER" id="PTHR19376">
    <property type="entry name" value="DNA-DIRECTED RNA POLYMERASE"/>
    <property type="match status" value="1"/>
</dbReference>
<keyword evidence="12" id="KW-0539">Nucleus</keyword>
<dbReference type="Gene3D" id="6.10.250.2940">
    <property type="match status" value="1"/>
</dbReference>
<dbReference type="InterPro" id="IPR047107">
    <property type="entry name" value="DNA-dir_RNA_pol1_lsu_C"/>
</dbReference>
<dbReference type="GO" id="GO:0006351">
    <property type="term" value="P:DNA-templated transcription"/>
    <property type="evidence" value="ECO:0007669"/>
    <property type="project" value="InterPro"/>
</dbReference>
<dbReference type="InterPro" id="IPR007066">
    <property type="entry name" value="RNA_pol_Rpb1_3"/>
</dbReference>
<keyword evidence="7" id="KW-0548">Nucleotidyltransferase</keyword>
<evidence type="ECO:0000313" key="21">
    <source>
        <dbReference type="EMBL" id="NWQ91732.1"/>
    </source>
</evidence>
<evidence type="ECO:0000256" key="8">
    <source>
        <dbReference type="ARBA" id="ARBA00022723"/>
    </source>
</evidence>
<evidence type="ECO:0000256" key="9">
    <source>
        <dbReference type="ARBA" id="ARBA00022833"/>
    </source>
</evidence>
<reference evidence="21 22" key="1">
    <citation type="submission" date="2019-09" db="EMBL/GenBank/DDBJ databases">
        <title>Bird 10,000 Genomes (B10K) Project - Family phase.</title>
        <authorList>
            <person name="Zhang G."/>
        </authorList>
    </citation>
    <scope>NUCLEOTIDE SEQUENCE [LARGE SCALE GENOMIC DNA]</scope>
    <source>
        <strain evidence="21">B10K-DU-001-64</strain>
        <tissue evidence="21">Muscle</tissue>
    </source>
</reference>
<dbReference type="SMART" id="SM00663">
    <property type="entry name" value="RPOLA_N"/>
    <property type="match status" value="1"/>
</dbReference>
<dbReference type="InterPro" id="IPR007081">
    <property type="entry name" value="RNA_pol_Rpb1_5"/>
</dbReference>
<keyword evidence="6" id="KW-0808">Transferase</keyword>
<dbReference type="CDD" id="cd01435">
    <property type="entry name" value="RNAP_I_RPA1_N"/>
    <property type="match status" value="1"/>
</dbReference>
<feature type="compositionally biased region" description="Acidic residues" evidence="19">
    <location>
        <begin position="882"/>
        <end position="909"/>
    </location>
</feature>
<evidence type="ECO:0000256" key="19">
    <source>
        <dbReference type="SAM" id="MobiDB-lite"/>
    </source>
</evidence>
<dbReference type="Gene3D" id="1.10.357.120">
    <property type="match status" value="1"/>
</dbReference>
<evidence type="ECO:0000256" key="2">
    <source>
        <dbReference type="ARBA" id="ARBA00004604"/>
    </source>
</evidence>
<comment type="cofactor">
    <cofactor evidence="1">
        <name>Mg(2+)</name>
        <dbReference type="ChEBI" id="CHEBI:18420"/>
    </cofactor>
</comment>
<dbReference type="Gene3D" id="1.10.132.30">
    <property type="match status" value="1"/>
</dbReference>
<evidence type="ECO:0000256" key="5">
    <source>
        <dbReference type="ARBA" id="ARBA00022478"/>
    </source>
</evidence>
<evidence type="ECO:0000256" key="18">
    <source>
        <dbReference type="ARBA" id="ARBA00083248"/>
    </source>
</evidence>
<dbReference type="InterPro" id="IPR006592">
    <property type="entry name" value="RNA_pol_N"/>
</dbReference>
<evidence type="ECO:0000256" key="12">
    <source>
        <dbReference type="ARBA" id="ARBA00023242"/>
    </source>
</evidence>
<dbReference type="InterPro" id="IPR007083">
    <property type="entry name" value="RNA_pol_Rpb1_4"/>
</dbReference>
<comment type="catalytic activity">
    <reaction evidence="13">
        <text>RNA(n) + a ribonucleoside 5'-triphosphate = RNA(n+1) + diphosphate</text>
        <dbReference type="Rhea" id="RHEA:21248"/>
        <dbReference type="Rhea" id="RHEA-COMP:14527"/>
        <dbReference type="Rhea" id="RHEA-COMP:17342"/>
        <dbReference type="ChEBI" id="CHEBI:33019"/>
        <dbReference type="ChEBI" id="CHEBI:61557"/>
        <dbReference type="ChEBI" id="CHEBI:140395"/>
        <dbReference type="EC" id="2.7.7.6"/>
    </reaction>
    <physiologicalReaction direction="left-to-right" evidence="13">
        <dbReference type="Rhea" id="RHEA:21249"/>
    </physiologicalReaction>
</comment>
<evidence type="ECO:0000259" key="20">
    <source>
        <dbReference type="SMART" id="SM00663"/>
    </source>
</evidence>
<comment type="subcellular location">
    <subcellularLocation>
        <location evidence="2">Nucleus</location>
        <location evidence="2">Nucleolus</location>
    </subcellularLocation>
</comment>
<dbReference type="Proteomes" id="UP000574691">
    <property type="component" value="Unassembled WGS sequence"/>
</dbReference>
<evidence type="ECO:0000313" key="22">
    <source>
        <dbReference type="Proteomes" id="UP000574691"/>
    </source>
</evidence>